<proteinExistence type="predicted"/>
<feature type="region of interest" description="Disordered" evidence="1">
    <location>
        <begin position="530"/>
        <end position="597"/>
    </location>
</feature>
<evidence type="ECO:0000313" key="3">
    <source>
        <dbReference type="Proteomes" id="UP000001880"/>
    </source>
</evidence>
<feature type="compositionally biased region" description="Polar residues" evidence="1">
    <location>
        <begin position="23"/>
        <end position="36"/>
    </location>
</feature>
<protein>
    <submittedName>
        <fullName evidence="2">Uncharacterized protein</fullName>
    </submittedName>
</protein>
<dbReference type="eggNOG" id="COG3729">
    <property type="taxonomic scope" value="Bacteria"/>
</dbReference>
<dbReference type="Proteomes" id="UP000001880">
    <property type="component" value="Chromosome"/>
</dbReference>
<evidence type="ECO:0000256" key="1">
    <source>
        <dbReference type="SAM" id="MobiDB-lite"/>
    </source>
</evidence>
<name>D0LHG4_HALO1</name>
<dbReference type="AlphaFoldDB" id="D0LHG4"/>
<feature type="compositionally biased region" description="Low complexity" evidence="1">
    <location>
        <begin position="50"/>
        <end position="63"/>
    </location>
</feature>
<feature type="region of interest" description="Disordered" evidence="1">
    <location>
        <begin position="741"/>
        <end position="760"/>
    </location>
</feature>
<organism evidence="2 3">
    <name type="scientific">Haliangium ochraceum (strain DSM 14365 / JCM 11303 / SMP-2)</name>
    <dbReference type="NCBI Taxonomy" id="502025"/>
    <lineage>
        <taxon>Bacteria</taxon>
        <taxon>Pseudomonadati</taxon>
        <taxon>Myxococcota</taxon>
        <taxon>Polyangia</taxon>
        <taxon>Haliangiales</taxon>
        <taxon>Kofleriaceae</taxon>
        <taxon>Haliangium</taxon>
    </lineage>
</organism>
<dbReference type="KEGG" id="hoh:Hoch_0185"/>
<feature type="compositionally biased region" description="Low complexity" evidence="1">
    <location>
        <begin position="579"/>
        <end position="588"/>
    </location>
</feature>
<keyword evidence="3" id="KW-1185">Reference proteome</keyword>
<feature type="region of interest" description="Disordered" evidence="1">
    <location>
        <begin position="1"/>
        <end position="102"/>
    </location>
</feature>
<reference evidence="2 3" key="1">
    <citation type="journal article" date="2010" name="Stand. Genomic Sci.">
        <title>Complete genome sequence of Haliangium ochraceum type strain (SMP-2).</title>
        <authorList>
            <consortium name="US DOE Joint Genome Institute (JGI-PGF)"/>
            <person name="Ivanova N."/>
            <person name="Daum C."/>
            <person name="Lang E."/>
            <person name="Abt B."/>
            <person name="Kopitz M."/>
            <person name="Saunders E."/>
            <person name="Lapidus A."/>
            <person name="Lucas S."/>
            <person name="Glavina Del Rio T."/>
            <person name="Nolan M."/>
            <person name="Tice H."/>
            <person name="Copeland A."/>
            <person name="Cheng J.F."/>
            <person name="Chen F."/>
            <person name="Bruce D."/>
            <person name="Goodwin L."/>
            <person name="Pitluck S."/>
            <person name="Mavromatis K."/>
            <person name="Pati A."/>
            <person name="Mikhailova N."/>
            <person name="Chen A."/>
            <person name="Palaniappan K."/>
            <person name="Land M."/>
            <person name="Hauser L."/>
            <person name="Chang Y.J."/>
            <person name="Jeffries C.D."/>
            <person name="Detter J.C."/>
            <person name="Brettin T."/>
            <person name="Rohde M."/>
            <person name="Goker M."/>
            <person name="Bristow J."/>
            <person name="Markowitz V."/>
            <person name="Eisen J.A."/>
            <person name="Hugenholtz P."/>
            <person name="Kyrpides N.C."/>
            <person name="Klenk H.P."/>
        </authorList>
    </citation>
    <scope>NUCLEOTIDE SEQUENCE [LARGE SCALE GENOMIC DNA]</scope>
    <source>
        <strain evidence="3">DSM 14365 / CIP 107738 / JCM 11303 / AJ 13395 / SMP-2</strain>
    </source>
</reference>
<dbReference type="HOGENOM" id="CLU_366299_0_0_7"/>
<feature type="compositionally biased region" description="Pro residues" evidence="1">
    <location>
        <begin position="68"/>
        <end position="84"/>
    </location>
</feature>
<dbReference type="Pfam" id="PF14412">
    <property type="entry name" value="AHH"/>
    <property type="match status" value="1"/>
</dbReference>
<evidence type="ECO:0000313" key="2">
    <source>
        <dbReference type="EMBL" id="ACY12826.1"/>
    </source>
</evidence>
<feature type="compositionally biased region" description="Basic and acidic residues" evidence="1">
    <location>
        <begin position="537"/>
        <end position="578"/>
    </location>
</feature>
<accession>D0LHG4</accession>
<dbReference type="OrthoDB" id="6043530at2"/>
<gene>
    <name evidence="2" type="ordered locus">Hoch_0185</name>
</gene>
<sequence length="820" mass="86857">MESQASAPQRPTPPAVPRPASGSADTSQTDWATLDQQSKRDLLHRAFCGTEPPDAATPSAATPVQTAPSPPLPQAAGPSHPPAAPVQRKPAQARETPLARARRTRAIGDIKAVDDFGPLSDAERLAFIRALLAQLWVGIDDEAALVRIWTSFDGRMLAVAGAHPGLWRQSLARGAKLDKLPAVTDVQARFRSDVHARARDILGRNEAYVRAEMDALGTSERGTVTPAASVIPEDEQADYLASVRERAEDLVLARHAQARLAALEVGYERFSSKGGTIWHVARFKPDTPPTFAHDSEAVPAAQRAKDVRPWDEVKAHHERLQAVIAQLASASPVLYQAAAQGDDNALATMAAAPPGEARGTMAKRLSDQLSNIRTTQAELGSDLDELECTPLHEQLFAGAASASGTAWNAPGNQLIARQFIAGHARAKARTEAALATVAAAAFVIAEVASFGSATFFLAAGAGVAAGGTLAAASWEHAEDLGTAANADAGAGGVVSRAQADRAQTTAIVNSALLFLDLIPAARAARGAATASRGARAGAREGAEQAAERAGREGAEQAGERAGREGAEQAGERAGREGAEQAGGESAEQVAKASRRLQPNEAANWASVARDYVGKRLVQVGPPPGYSTYNVGERVILRRTNADDALFARLSLDEGGIIRAGAPPRIRVSNPLRKAESVGELLARAGHTARPPYHQAHHVIPDEVVRKSNLMRLARQRGVFDPDAIENIALLAKREVREEGKAPFTPAKVPGLSAPLPRHQGPHPAYSEVILQAARRAEQELLEQGFTSLDEVPDELLKVATKDIQRDAWDTLEMWQSAVLK</sequence>
<dbReference type="EMBL" id="CP001804">
    <property type="protein sequence ID" value="ACY12826.1"/>
    <property type="molecule type" value="Genomic_DNA"/>
</dbReference>
<dbReference type="InterPro" id="IPR032871">
    <property type="entry name" value="AHH_dom_containing"/>
</dbReference>